<proteinExistence type="predicted"/>
<accession>A0A8X7VP13</accession>
<dbReference type="EMBL" id="JAAMPC010000004">
    <property type="protein sequence ID" value="KAG2314642.1"/>
    <property type="molecule type" value="Genomic_DNA"/>
</dbReference>
<gene>
    <name evidence="2" type="ORF">Bca52824_017764</name>
</gene>
<feature type="region of interest" description="Disordered" evidence="1">
    <location>
        <begin position="121"/>
        <end position="145"/>
    </location>
</feature>
<organism evidence="2 3">
    <name type="scientific">Brassica carinata</name>
    <name type="common">Ethiopian mustard</name>
    <name type="synonym">Abyssinian cabbage</name>
    <dbReference type="NCBI Taxonomy" id="52824"/>
    <lineage>
        <taxon>Eukaryota</taxon>
        <taxon>Viridiplantae</taxon>
        <taxon>Streptophyta</taxon>
        <taxon>Embryophyta</taxon>
        <taxon>Tracheophyta</taxon>
        <taxon>Spermatophyta</taxon>
        <taxon>Magnoliopsida</taxon>
        <taxon>eudicotyledons</taxon>
        <taxon>Gunneridae</taxon>
        <taxon>Pentapetalae</taxon>
        <taxon>rosids</taxon>
        <taxon>malvids</taxon>
        <taxon>Brassicales</taxon>
        <taxon>Brassicaceae</taxon>
        <taxon>Brassiceae</taxon>
        <taxon>Brassica</taxon>
    </lineage>
</organism>
<sequence length="145" mass="16372">MLEIMFNEPQLLTVFRVALEIEMVYAETGDGTDDFPRLTVDDVIDMGQGVTISPEDPYNYDPYDEVLYGEPMPLEELARVFPPTDPLSSGQHFRSMVRIVLRWRLRNQQSLSLFNDGEDFSSRSLRSSAPPPPPPHAAIASSGWL</sequence>
<evidence type="ECO:0000313" key="3">
    <source>
        <dbReference type="Proteomes" id="UP000886595"/>
    </source>
</evidence>
<reference evidence="2 3" key="1">
    <citation type="submission" date="2020-02" db="EMBL/GenBank/DDBJ databases">
        <authorList>
            <person name="Ma Q."/>
            <person name="Huang Y."/>
            <person name="Song X."/>
            <person name="Pei D."/>
        </authorList>
    </citation>
    <scope>NUCLEOTIDE SEQUENCE [LARGE SCALE GENOMIC DNA]</scope>
    <source>
        <strain evidence="2">Sxm20200214</strain>
        <tissue evidence="2">Leaf</tissue>
    </source>
</reference>
<protein>
    <submittedName>
        <fullName evidence="2">Uncharacterized protein</fullName>
    </submittedName>
</protein>
<dbReference type="AlphaFoldDB" id="A0A8X7VP13"/>
<comment type="caution">
    <text evidence="2">The sequence shown here is derived from an EMBL/GenBank/DDBJ whole genome shotgun (WGS) entry which is preliminary data.</text>
</comment>
<evidence type="ECO:0000256" key="1">
    <source>
        <dbReference type="SAM" id="MobiDB-lite"/>
    </source>
</evidence>
<keyword evidence="3" id="KW-1185">Reference proteome</keyword>
<evidence type="ECO:0000313" key="2">
    <source>
        <dbReference type="EMBL" id="KAG2314642.1"/>
    </source>
</evidence>
<dbReference type="Proteomes" id="UP000886595">
    <property type="component" value="Unassembled WGS sequence"/>
</dbReference>
<name>A0A8X7VP13_BRACI</name>